<feature type="domain" description="POTRA" evidence="9">
    <location>
        <begin position="46"/>
        <end position="114"/>
    </location>
</feature>
<dbReference type="Pfam" id="PF08478">
    <property type="entry name" value="POTRA_1"/>
    <property type="match status" value="1"/>
</dbReference>
<evidence type="ECO:0000256" key="5">
    <source>
        <dbReference type="ARBA" id="ARBA00022989"/>
    </source>
</evidence>
<evidence type="ECO:0000313" key="10">
    <source>
        <dbReference type="EMBL" id="CAB4678243.1"/>
    </source>
</evidence>
<evidence type="ECO:0000256" key="8">
    <source>
        <dbReference type="SAM" id="Phobius"/>
    </source>
</evidence>
<dbReference type="AlphaFoldDB" id="A0A6J6N0Z0"/>
<name>A0A6J6N0Z0_9ZZZZ</name>
<feature type="transmembrane region" description="Helical" evidence="8">
    <location>
        <begin position="21"/>
        <end position="42"/>
    </location>
</feature>
<dbReference type="Pfam" id="PF03799">
    <property type="entry name" value="FtsQ_DivIB_C"/>
    <property type="match status" value="1"/>
</dbReference>
<dbReference type="PROSITE" id="PS51779">
    <property type="entry name" value="POTRA"/>
    <property type="match status" value="1"/>
</dbReference>
<reference evidence="10" key="1">
    <citation type="submission" date="2020-05" db="EMBL/GenBank/DDBJ databases">
        <authorList>
            <person name="Chiriac C."/>
            <person name="Salcher M."/>
            <person name="Ghai R."/>
            <person name="Kavagutti S V."/>
        </authorList>
    </citation>
    <scope>NUCLEOTIDE SEQUENCE</scope>
</reference>
<keyword evidence="4 8" id="KW-0812">Transmembrane</keyword>
<comment type="subcellular location">
    <subcellularLocation>
        <location evidence="1">Membrane</location>
    </subcellularLocation>
</comment>
<dbReference type="GO" id="GO:0051301">
    <property type="term" value="P:cell division"/>
    <property type="evidence" value="ECO:0007669"/>
    <property type="project" value="UniProtKB-KW"/>
</dbReference>
<evidence type="ECO:0000256" key="7">
    <source>
        <dbReference type="ARBA" id="ARBA00023306"/>
    </source>
</evidence>
<keyword evidence="5 8" id="KW-1133">Transmembrane helix</keyword>
<evidence type="ECO:0000259" key="9">
    <source>
        <dbReference type="PROSITE" id="PS51779"/>
    </source>
</evidence>
<dbReference type="EMBL" id="CAEZWW010000130">
    <property type="protein sequence ID" value="CAB4678243.1"/>
    <property type="molecule type" value="Genomic_DNA"/>
</dbReference>
<accession>A0A6J6N0Z0</accession>
<proteinExistence type="predicted"/>
<organism evidence="10">
    <name type="scientific">freshwater metagenome</name>
    <dbReference type="NCBI Taxonomy" id="449393"/>
    <lineage>
        <taxon>unclassified sequences</taxon>
        <taxon>metagenomes</taxon>
        <taxon>ecological metagenomes</taxon>
    </lineage>
</organism>
<dbReference type="InterPro" id="IPR034746">
    <property type="entry name" value="POTRA"/>
</dbReference>
<dbReference type="InterPro" id="IPR050487">
    <property type="entry name" value="FtsQ_DivIB"/>
</dbReference>
<evidence type="ECO:0000256" key="3">
    <source>
        <dbReference type="ARBA" id="ARBA00022618"/>
    </source>
</evidence>
<keyword evidence="7" id="KW-0131">Cell cycle</keyword>
<gene>
    <name evidence="10" type="ORF">UFOPK2310_01053</name>
</gene>
<dbReference type="PANTHER" id="PTHR37820:SF1">
    <property type="entry name" value="CELL DIVISION PROTEIN FTSQ"/>
    <property type="match status" value="1"/>
</dbReference>
<dbReference type="Gene3D" id="3.10.20.310">
    <property type="entry name" value="membrane protein fhac"/>
    <property type="match status" value="1"/>
</dbReference>
<sequence length="235" mass="24771">MSAPVIPLDPQARATKPRRRYRGLVIVLLAVLVSAVFWLFWFSSVFVVRDVRVIGVTGSPAAKVLTSAAVPLGVPMAQLDADGSTSRIMLLPWVDSVEVRRGWPSEVILAVVPRIAIAIQLGTGRGVDSSGVAFDAPEPLAKNLPAIDADGVGLVAAVTVWQSLPAPLLAKVVGVSASTRDDVELNLKSGAKVRWGSAEQGELKAQVLAALLQRRAGVYDVSAPELPTTQQEKAG</sequence>
<keyword evidence="2" id="KW-1003">Cell membrane</keyword>
<evidence type="ECO:0000256" key="4">
    <source>
        <dbReference type="ARBA" id="ARBA00022692"/>
    </source>
</evidence>
<evidence type="ECO:0000256" key="1">
    <source>
        <dbReference type="ARBA" id="ARBA00004370"/>
    </source>
</evidence>
<dbReference type="GO" id="GO:0005886">
    <property type="term" value="C:plasma membrane"/>
    <property type="evidence" value="ECO:0007669"/>
    <property type="project" value="TreeGrafter"/>
</dbReference>
<evidence type="ECO:0000256" key="6">
    <source>
        <dbReference type="ARBA" id="ARBA00023136"/>
    </source>
</evidence>
<dbReference type="PANTHER" id="PTHR37820">
    <property type="entry name" value="CELL DIVISION PROTEIN DIVIB"/>
    <property type="match status" value="1"/>
</dbReference>
<keyword evidence="6 8" id="KW-0472">Membrane</keyword>
<keyword evidence="3" id="KW-0132">Cell division</keyword>
<dbReference type="InterPro" id="IPR005548">
    <property type="entry name" value="Cell_div_FtsQ/DivIB_C"/>
</dbReference>
<evidence type="ECO:0000256" key="2">
    <source>
        <dbReference type="ARBA" id="ARBA00022475"/>
    </source>
</evidence>
<dbReference type="InterPro" id="IPR013685">
    <property type="entry name" value="POTRA_FtsQ_type"/>
</dbReference>
<protein>
    <submittedName>
        <fullName evidence="10">Unannotated protein</fullName>
    </submittedName>
</protein>